<name>A0A365XUF7_9BACT</name>
<dbReference type="PROSITE" id="PS50853">
    <property type="entry name" value="FN3"/>
    <property type="match status" value="1"/>
</dbReference>
<reference evidence="2 3" key="1">
    <citation type="submission" date="2018-05" db="EMBL/GenBank/DDBJ databases">
        <title>Chitinophaga sp. K3CV102501T nov., isolated from isolated from a monsoon evergreen broad-leaved forest soil.</title>
        <authorList>
            <person name="Lv Y."/>
        </authorList>
    </citation>
    <scope>NUCLEOTIDE SEQUENCE [LARGE SCALE GENOMIC DNA]</scope>
    <source>
        <strain evidence="2 3">GDMCC 1.1325</strain>
    </source>
</reference>
<evidence type="ECO:0000313" key="3">
    <source>
        <dbReference type="Proteomes" id="UP000253410"/>
    </source>
</evidence>
<dbReference type="InterPro" id="IPR003961">
    <property type="entry name" value="FN3_dom"/>
</dbReference>
<dbReference type="Pfam" id="PF14414">
    <property type="entry name" value="WHH"/>
    <property type="match status" value="1"/>
</dbReference>
<evidence type="ECO:0000259" key="1">
    <source>
        <dbReference type="PROSITE" id="PS50853"/>
    </source>
</evidence>
<dbReference type="OrthoDB" id="1521695at2"/>
<dbReference type="Proteomes" id="UP000253410">
    <property type="component" value="Unassembled WGS sequence"/>
</dbReference>
<dbReference type="InterPro" id="IPR036116">
    <property type="entry name" value="FN3_sf"/>
</dbReference>
<dbReference type="Gene3D" id="2.60.40.10">
    <property type="entry name" value="Immunoglobulins"/>
    <property type="match status" value="1"/>
</dbReference>
<dbReference type="InterPro" id="IPR032869">
    <property type="entry name" value="WHH_dom_containing"/>
</dbReference>
<protein>
    <recommendedName>
        <fullName evidence="1">Fibronectin type-III domain-containing protein</fullName>
    </recommendedName>
</protein>
<evidence type="ECO:0000313" key="2">
    <source>
        <dbReference type="EMBL" id="RBL89992.1"/>
    </source>
</evidence>
<dbReference type="Pfam" id="PF00041">
    <property type="entry name" value="fn3"/>
    <property type="match status" value="1"/>
</dbReference>
<feature type="domain" description="Fibronectin type-III" evidence="1">
    <location>
        <begin position="323"/>
        <end position="421"/>
    </location>
</feature>
<proteinExistence type="predicted"/>
<sequence length="1878" mass="208356">MKVKTSDLLSAVNPYIFLRERVSNKMYRIIRILCLLLCLFTAEETVVAQQYPVTASTQIIPPYSVYLPDYTVPGSDKLRVILVQNDLTKPSYDVRLQMTVERNGTLIMRTAPAFNPRPLTLSAGVPTIISGADLADYLSTNNIEFSGGFSRDSYERTRSLPEGSYRITFTAFDYRRPQVQVSNIGANIFFFQKNDPPLLNMPICGSRVEKRDPQFLTFSWSSRNTPNPLEGGGTEYIFSLYEIKPKNSNPDYIVRSTRAIYTITTEQNTIAYGPGEPALIDSMEYVWIVQARDKSGRDMFSNQGLSQSCRFTYLGNNPFETNKIGKPALSGQATGERTIKLSWQLAPDNVSYKVDAYRVQYRAAKKDGVEYDWRTAESPRDTVLNVNSLEPGRSYEARLQWLVAGVYGPFSDIVTVTTKPSRTFTCGDPALLQTPQNSTPLPTAMAGSIFRIGHFDVMLTEVTGADGVFSGRGKVITPGFGTGMLLQFNRISVNTDLVVTRGEMQAVTDGIDKFVSDAVKHQRGGDEVGQVKTGDLIPDITTKLHLFTKESIVIDTDKGTITLKDSNSGQEEVINYKEKGKVLPLVIEDTDGNLYNVDKSGKVTSAGTRDKALAGNPAALAALNKLDLSNGMITFSVKDSKYAFDSWKDSYYGKPVLDSSYEKLADGRYRVSAKAIVPGEQDQVIATLVNTKDIDRSKIKFVSGKGITYPADSTKDGFVITLTGGPASDAQEVYAVYTKGGKYISVGKLLVASYAPKQKRVILVPVGYNTNVSEDAISKALKDAYEKIGITFTVETDASFRANKDWDLNKDTILQDSKSAVLGNGFTGEEKAMRKAYRKNHNIDKDATYLFVVNEVALKDGDELGKMPRQSQFGFVFIKNGAAEKIIRTVAHETGHGAFTLEHTFSAGIGLDKGSTDNLMDYSSGYNLLKYQWDVVHDPGHVWGILEDDKESQLFSGDYILVSDYLLKDITGKDYIEDGKIGYVAPNGQIIRLDKAAKVSFAGYMEVRATGEKSPLSKDAIGVVTGFFQDSKYWTAIFSDGKFVGYYNTDVGRYEQLESTETRLVVTGVEFSPCKMVFYAGRYTAQKMEYAVATEVKFVDDEKKMIGVKEVTGEQCVDCTLPLEKKPKAVQKLLSELLLNPESSLLDSFIEDISEDDMKNFICVEDRFAIIKNIANGWVVGKTDEMSIIKLIRSTPDKDAAALINLFDKDDSFLLGSLFHAIDGAELEEYYAVMSQLYFRSKSASEWQKAYAQMDDTFAEFAKTHSSSDANYKYELARNVNTFPGYCYWREDGILRNTIHYKKPIDARFFTGDGTISVGMRCDDAGMFHQTFTLRPFELVRLYSNTKEKLDTGIVGYMPALSLTYLANKYENLDVNILVNKLAVLTATQQMLIRGITAGAFLWATVDMVVANGNLYIAQNEEELAKSESGRKFVAAWGEVNTYLAIGQGGRLYYGLAKHYLEYTIALKELKAIFKEYELTDLKTLRETNPGLAAKLESFGKDGIRQLDNLQADYALVLQKEEADALEIGRRSVTLGSGDVQQVMTWMSKVDDGNVYITVHGKGGAYSVIHNGQQVALSHRSLAKWIRTQDDLVGKKLVLLSCADLETAQSVSRLLKTELASNHGWVKVYENGVIEYEHSFRRLTPDGNVNTAPEVQVGAKGAPSGKYVLLNAAAEAMSAEAVHVALLARAEQLPSLRTFLQRYDPVADAAVIGRINALSDQMLERLNDMYKKFKMVGSADRTPAFAEPPFSATKQLELSPGSWESVTIHYNRQGFPDLSGYAAWEFEYNPTLTGGAPLVADASDMTRANALFRPNPRFEPRPGTQCLILIDGEWVVHTWHHLEDGVTMVPVRTSVHGAFRHNGGQAVIKRGLQGIFIR</sequence>
<dbReference type="CDD" id="cd00063">
    <property type="entry name" value="FN3"/>
    <property type="match status" value="1"/>
</dbReference>
<accession>A0A365XUF7</accession>
<dbReference type="InterPro" id="IPR013783">
    <property type="entry name" value="Ig-like_fold"/>
</dbReference>
<comment type="caution">
    <text evidence="2">The sequence shown here is derived from an EMBL/GenBank/DDBJ whole genome shotgun (WGS) entry which is preliminary data.</text>
</comment>
<gene>
    <name evidence="2" type="ORF">DF182_26320</name>
</gene>
<organism evidence="2 3">
    <name type="scientific">Chitinophaga flava</name>
    <dbReference type="NCBI Taxonomy" id="2259036"/>
    <lineage>
        <taxon>Bacteria</taxon>
        <taxon>Pseudomonadati</taxon>
        <taxon>Bacteroidota</taxon>
        <taxon>Chitinophagia</taxon>
        <taxon>Chitinophagales</taxon>
        <taxon>Chitinophagaceae</taxon>
        <taxon>Chitinophaga</taxon>
    </lineage>
</organism>
<keyword evidence="3" id="KW-1185">Reference proteome</keyword>
<dbReference type="SUPFAM" id="SSF49265">
    <property type="entry name" value="Fibronectin type III"/>
    <property type="match status" value="1"/>
</dbReference>
<dbReference type="EMBL" id="QFFJ01000002">
    <property type="protein sequence ID" value="RBL89992.1"/>
    <property type="molecule type" value="Genomic_DNA"/>
</dbReference>